<dbReference type="NCBIfam" id="TIGR00022">
    <property type="entry name" value="YhcH/YjgK/YiaL family protein"/>
    <property type="match status" value="1"/>
</dbReference>
<protein>
    <recommendedName>
        <fullName evidence="3">YhcH/YjgK/YiaL family protein</fullName>
    </recommendedName>
</protein>
<gene>
    <name evidence="1" type="ORF">HMPREF1535_03895</name>
</gene>
<dbReference type="PATRIC" id="fig|927665.4.peg.4001"/>
<sequence length="150" mass="16902">MILDSLNNTEKVECLHPLFKKAFDYVKATDFSKMEDGKYELDGARLFVSVASLSGKDKNDAAIETHKKYIDIQLPLLGVEKIGWKPGCELQEVSVPYNEEKDIAFFVDRPTAYTKIYPGQFAIYFPEDGHAPGIGEGNIRKVIVKVQVEE</sequence>
<organism evidence="1 2">
    <name type="scientific">Parabacteroides goldsteinii DSM 19448 = WAL 12034</name>
    <dbReference type="NCBI Taxonomy" id="927665"/>
    <lineage>
        <taxon>Bacteria</taxon>
        <taxon>Pseudomonadati</taxon>
        <taxon>Bacteroidota</taxon>
        <taxon>Bacteroidia</taxon>
        <taxon>Bacteroidales</taxon>
        <taxon>Tannerellaceae</taxon>
        <taxon>Parabacteroides</taxon>
    </lineage>
</organism>
<dbReference type="Pfam" id="PF04074">
    <property type="entry name" value="DUF386"/>
    <property type="match status" value="1"/>
</dbReference>
<dbReference type="HOGENOM" id="CLU_107139_2_1_10"/>
<evidence type="ECO:0000313" key="2">
    <source>
        <dbReference type="Proteomes" id="UP000033047"/>
    </source>
</evidence>
<dbReference type="InterPro" id="IPR004375">
    <property type="entry name" value="NanQ/TabA/YiaL"/>
</dbReference>
<dbReference type="GO" id="GO:0005829">
    <property type="term" value="C:cytosol"/>
    <property type="evidence" value="ECO:0007669"/>
    <property type="project" value="TreeGrafter"/>
</dbReference>
<comment type="caution">
    <text evidence="1">The sequence shown here is derived from an EMBL/GenBank/DDBJ whole genome shotgun (WGS) entry which is preliminary data.</text>
</comment>
<proteinExistence type="predicted"/>
<dbReference type="SUPFAM" id="SSF51197">
    <property type="entry name" value="Clavaminate synthase-like"/>
    <property type="match status" value="1"/>
</dbReference>
<dbReference type="GeneID" id="69980509"/>
<dbReference type="STRING" id="927665.HMPREF1535_03895"/>
<evidence type="ECO:0000313" key="1">
    <source>
        <dbReference type="EMBL" id="KKB48667.1"/>
    </source>
</evidence>
<accession>A0A0F5IU21</accession>
<dbReference type="PANTHER" id="PTHR34986:SF1">
    <property type="entry name" value="PROTEIN YIAL"/>
    <property type="match status" value="1"/>
</dbReference>
<evidence type="ECO:0008006" key="3">
    <source>
        <dbReference type="Google" id="ProtNLM"/>
    </source>
</evidence>
<dbReference type="RefSeq" id="WP_046147145.1">
    <property type="nucleotide sequence ID" value="NZ_KQ033913.1"/>
</dbReference>
<dbReference type="PANTHER" id="PTHR34986">
    <property type="entry name" value="EVOLVED BETA-GALACTOSIDASE SUBUNIT BETA"/>
    <property type="match status" value="1"/>
</dbReference>
<name>A0A0F5IU21_9BACT</name>
<dbReference type="InterPro" id="IPR037012">
    <property type="entry name" value="NanQ/TabA/YiaL_sf"/>
</dbReference>
<dbReference type="EMBL" id="AQHV01000021">
    <property type="protein sequence ID" value="KKB48667.1"/>
    <property type="molecule type" value="Genomic_DNA"/>
</dbReference>
<dbReference type="AlphaFoldDB" id="A0A0F5IU21"/>
<dbReference type="Proteomes" id="UP000033047">
    <property type="component" value="Unassembled WGS sequence"/>
</dbReference>
<reference evidence="1 2" key="1">
    <citation type="submission" date="2013-04" db="EMBL/GenBank/DDBJ databases">
        <title>The Genome Sequence of Parabacteroides goldsteinii DSM 19448.</title>
        <authorList>
            <consortium name="The Broad Institute Genomics Platform"/>
            <person name="Earl A."/>
            <person name="Ward D."/>
            <person name="Feldgarden M."/>
            <person name="Gevers D."/>
            <person name="Martens E."/>
            <person name="Sakamoto M."/>
            <person name="Benno Y."/>
            <person name="Song Y."/>
            <person name="Liu C."/>
            <person name="Lee J."/>
            <person name="Bolanos M."/>
            <person name="Vaisanen M.L."/>
            <person name="Finegold S.M."/>
            <person name="Walker B."/>
            <person name="Young S."/>
            <person name="Zeng Q."/>
            <person name="Gargeya S."/>
            <person name="Fitzgerald M."/>
            <person name="Haas B."/>
            <person name="Abouelleil A."/>
            <person name="Allen A.W."/>
            <person name="Alvarado L."/>
            <person name="Arachchi H.M."/>
            <person name="Berlin A.M."/>
            <person name="Chapman S.B."/>
            <person name="Gainer-Dewar J."/>
            <person name="Goldberg J."/>
            <person name="Griggs A."/>
            <person name="Gujja S."/>
            <person name="Hansen M."/>
            <person name="Howarth C."/>
            <person name="Imamovic A."/>
            <person name="Ireland A."/>
            <person name="Larimer J."/>
            <person name="McCowan C."/>
            <person name="Murphy C."/>
            <person name="Pearson M."/>
            <person name="Poon T.W."/>
            <person name="Priest M."/>
            <person name="Roberts A."/>
            <person name="Saif S."/>
            <person name="Shea T."/>
            <person name="Sisk P."/>
            <person name="Sykes S."/>
            <person name="Wortman J."/>
            <person name="Nusbaum C."/>
            <person name="Birren B."/>
        </authorList>
    </citation>
    <scope>NUCLEOTIDE SEQUENCE [LARGE SCALE GENOMIC DNA]</scope>
    <source>
        <strain evidence="1 2">DSM 19448</strain>
    </source>
</reference>
<dbReference type="Gene3D" id="2.60.120.370">
    <property type="entry name" value="YhcH/YjgK/YiaL"/>
    <property type="match status" value="1"/>
</dbReference>